<gene>
    <name evidence="1" type="ORF">F4820DRAFT_436370</name>
</gene>
<reference evidence="1 2" key="1">
    <citation type="journal article" date="2022" name="New Phytol.">
        <title>Ecological generalism drives hyperdiversity of secondary metabolite gene clusters in xylarialean endophytes.</title>
        <authorList>
            <person name="Franco M.E.E."/>
            <person name="Wisecaver J.H."/>
            <person name="Arnold A.E."/>
            <person name="Ju Y.M."/>
            <person name="Slot J.C."/>
            <person name="Ahrendt S."/>
            <person name="Moore L.P."/>
            <person name="Eastman K.E."/>
            <person name="Scott K."/>
            <person name="Konkel Z."/>
            <person name="Mondo S.J."/>
            <person name="Kuo A."/>
            <person name="Hayes R.D."/>
            <person name="Haridas S."/>
            <person name="Andreopoulos B."/>
            <person name="Riley R."/>
            <person name="LaButti K."/>
            <person name="Pangilinan J."/>
            <person name="Lipzen A."/>
            <person name="Amirebrahimi M."/>
            <person name="Yan J."/>
            <person name="Adam C."/>
            <person name="Keymanesh K."/>
            <person name="Ng V."/>
            <person name="Louie K."/>
            <person name="Northen T."/>
            <person name="Drula E."/>
            <person name="Henrissat B."/>
            <person name="Hsieh H.M."/>
            <person name="Youens-Clark K."/>
            <person name="Lutzoni F."/>
            <person name="Miadlikowska J."/>
            <person name="Eastwood D.C."/>
            <person name="Hamelin R.C."/>
            <person name="Grigoriev I.V."/>
            <person name="U'Ren J.M."/>
        </authorList>
    </citation>
    <scope>NUCLEOTIDE SEQUENCE [LARGE SCALE GENOMIC DNA]</scope>
    <source>
        <strain evidence="1 2">CBS 119005</strain>
    </source>
</reference>
<comment type="caution">
    <text evidence="1">The sequence shown here is derived from an EMBL/GenBank/DDBJ whole genome shotgun (WGS) entry which is preliminary data.</text>
</comment>
<proteinExistence type="predicted"/>
<accession>A0ACB9YNQ3</accession>
<sequence>MRQQPSCMQGALHRAGMFLRDRGATMGACHVPAAYITLVIPIEGHHLYSFSCHILNSGIYLSPFPYLRNLRHHTTMNISSEHLETSQDGTRWATLLAPSSLSFLVAAIVAAVITYTWASSSNTTKGLPNLNPPGFFSSVEAKKFFATSGESLVTQARKLYPGQAYRVMTNMGERIILPHELVEEVRNDRRLNFSHGFMEDGGFDGLIPGFEPFSILIQDGRFQTVIKKHLTKVPIGMLKSLSDEAEFIISRTISDSPDWNEMALSPAFHEIVTKVATRVFLGKEFSRNDDWVRVTQGFTHSWIVGGSALHLWPWALRILVHWVLPGCREARAQIKEARRMIAPFVAKRQATIQAAIAAGHDVPKFDDAIEWMAEETTKKGVAYDTAMLVNFQLVITLVAIHTTTDLLQQFVADLAQNPESFQQIRREVINQLQAGGLTKESFHKMPLLDSAIKETQRLKPIQFLIMRRRAQEDIQFSNGLHLKKGTRIWADTCRMRDPAVYENPEEWDAARFLKLRSQPSKASEAHLVCPSRDHLGFGYGIHACPGRFFAVHELKVILCHLLVKFEWKLAPGTDTKPGYIGDTCFANPETRVLIRRREEAEYDFCSI</sequence>
<protein>
    <submittedName>
        <fullName evidence="1">Cytochrome P450</fullName>
    </submittedName>
</protein>
<evidence type="ECO:0000313" key="1">
    <source>
        <dbReference type="EMBL" id="KAI4860608.1"/>
    </source>
</evidence>
<dbReference type="Proteomes" id="UP001497700">
    <property type="component" value="Unassembled WGS sequence"/>
</dbReference>
<evidence type="ECO:0000313" key="2">
    <source>
        <dbReference type="Proteomes" id="UP001497700"/>
    </source>
</evidence>
<keyword evidence="2" id="KW-1185">Reference proteome</keyword>
<name>A0ACB9YNQ3_9PEZI</name>
<organism evidence="1 2">
    <name type="scientific">Hypoxylon rubiginosum</name>
    <dbReference type="NCBI Taxonomy" id="110542"/>
    <lineage>
        <taxon>Eukaryota</taxon>
        <taxon>Fungi</taxon>
        <taxon>Dikarya</taxon>
        <taxon>Ascomycota</taxon>
        <taxon>Pezizomycotina</taxon>
        <taxon>Sordariomycetes</taxon>
        <taxon>Xylariomycetidae</taxon>
        <taxon>Xylariales</taxon>
        <taxon>Hypoxylaceae</taxon>
        <taxon>Hypoxylon</taxon>
    </lineage>
</organism>
<dbReference type="EMBL" id="MU393580">
    <property type="protein sequence ID" value="KAI4860608.1"/>
    <property type="molecule type" value="Genomic_DNA"/>
</dbReference>